<protein>
    <submittedName>
        <fullName evidence="7">LptF/LptG family permease</fullName>
    </submittedName>
</protein>
<evidence type="ECO:0000256" key="5">
    <source>
        <dbReference type="ARBA" id="ARBA00023136"/>
    </source>
</evidence>
<reference evidence="7" key="2">
    <citation type="submission" date="2021-01" db="EMBL/GenBank/DDBJ databases">
        <authorList>
            <person name="Mieszkin S."/>
            <person name="Pouder E."/>
            <person name="Alain K."/>
        </authorList>
    </citation>
    <scope>NUCLEOTIDE SEQUENCE</scope>
    <source>
        <strain evidence="7">HW T2.11</strain>
    </source>
</reference>
<comment type="caution">
    <text evidence="7">The sequence shown here is derived from an EMBL/GenBank/DDBJ whole genome shotgun (WGS) entry which is preliminary data.</text>
</comment>
<evidence type="ECO:0000256" key="4">
    <source>
        <dbReference type="ARBA" id="ARBA00022989"/>
    </source>
</evidence>
<proteinExistence type="predicted"/>
<comment type="subcellular location">
    <subcellularLocation>
        <location evidence="1">Cell membrane</location>
        <topology evidence="1">Multi-pass membrane protein</topology>
    </subcellularLocation>
</comment>
<evidence type="ECO:0000256" key="1">
    <source>
        <dbReference type="ARBA" id="ARBA00004651"/>
    </source>
</evidence>
<dbReference type="EMBL" id="JAESVB010000003">
    <property type="protein sequence ID" value="MCB8875180.1"/>
    <property type="molecule type" value="Genomic_DNA"/>
</dbReference>
<dbReference type="PANTHER" id="PTHR33529:SF2">
    <property type="entry name" value="LIPOPOLYSACCHARIDE EXPORT SYSTEM PERMEASE PROTEIN LPTG"/>
    <property type="match status" value="1"/>
</dbReference>
<feature type="transmembrane region" description="Helical" evidence="6">
    <location>
        <begin position="324"/>
        <end position="343"/>
    </location>
</feature>
<keyword evidence="4 6" id="KW-1133">Transmembrane helix</keyword>
<dbReference type="AlphaFoldDB" id="A0A963YRR1"/>
<dbReference type="RefSeq" id="WP_227320850.1">
    <property type="nucleotide sequence ID" value="NZ_JAESVB010000003.1"/>
</dbReference>
<keyword evidence="5 6" id="KW-0472">Membrane</keyword>
<evidence type="ECO:0000256" key="3">
    <source>
        <dbReference type="ARBA" id="ARBA00022692"/>
    </source>
</evidence>
<dbReference type="InterPro" id="IPR005495">
    <property type="entry name" value="LptG/LptF_permease"/>
</dbReference>
<gene>
    <name evidence="7" type="ORF">ASILVAE211_08320</name>
</gene>
<evidence type="ECO:0000256" key="6">
    <source>
        <dbReference type="SAM" id="Phobius"/>
    </source>
</evidence>
<feature type="transmembrane region" description="Helical" evidence="6">
    <location>
        <begin position="93"/>
        <end position="114"/>
    </location>
</feature>
<organism evidence="7 8">
    <name type="scientific">Acidisoma silvae</name>
    <dbReference type="NCBI Taxonomy" id="2802396"/>
    <lineage>
        <taxon>Bacteria</taxon>
        <taxon>Pseudomonadati</taxon>
        <taxon>Pseudomonadota</taxon>
        <taxon>Alphaproteobacteria</taxon>
        <taxon>Acetobacterales</taxon>
        <taxon>Acidocellaceae</taxon>
        <taxon>Acidisoma</taxon>
    </lineage>
</organism>
<keyword evidence="2" id="KW-1003">Cell membrane</keyword>
<evidence type="ECO:0000313" key="7">
    <source>
        <dbReference type="EMBL" id="MCB8875180.1"/>
    </source>
</evidence>
<dbReference type="Proteomes" id="UP000708298">
    <property type="component" value="Unassembled WGS sequence"/>
</dbReference>
<feature type="transmembrane region" description="Helical" evidence="6">
    <location>
        <begin position="259"/>
        <end position="287"/>
    </location>
</feature>
<accession>A0A963YRR1</accession>
<reference evidence="7" key="1">
    <citation type="journal article" date="2021" name="Microorganisms">
        <title>Acidisoma silvae sp. nov. and Acidisomacellulosilytica sp. nov., Two Acidophilic Bacteria Isolated from Decaying Wood, Hydrolyzing Cellulose and Producing Poly-3-hydroxybutyrate.</title>
        <authorList>
            <person name="Mieszkin S."/>
            <person name="Pouder E."/>
            <person name="Uroz S."/>
            <person name="Simon-Colin C."/>
            <person name="Alain K."/>
        </authorList>
    </citation>
    <scope>NUCLEOTIDE SEQUENCE</scope>
    <source>
        <strain evidence="7">HW T2.11</strain>
    </source>
</reference>
<dbReference type="PANTHER" id="PTHR33529">
    <property type="entry name" value="SLR0882 PROTEIN-RELATED"/>
    <property type="match status" value="1"/>
</dbReference>
<dbReference type="GO" id="GO:0015920">
    <property type="term" value="P:lipopolysaccharide transport"/>
    <property type="evidence" value="ECO:0007669"/>
    <property type="project" value="TreeGrafter"/>
</dbReference>
<keyword evidence="3 6" id="KW-0812">Transmembrane</keyword>
<feature type="transmembrane region" description="Helical" evidence="6">
    <location>
        <begin position="46"/>
        <end position="72"/>
    </location>
</feature>
<dbReference type="GO" id="GO:0043190">
    <property type="term" value="C:ATP-binding cassette (ABC) transporter complex"/>
    <property type="evidence" value="ECO:0007669"/>
    <property type="project" value="TreeGrafter"/>
</dbReference>
<keyword evidence="8" id="KW-1185">Reference proteome</keyword>
<name>A0A963YRR1_9PROT</name>
<feature type="transmembrane region" description="Helical" evidence="6">
    <location>
        <begin position="299"/>
        <end position="318"/>
    </location>
</feature>
<sequence length="353" mass="37603">MIRAYLSKLFLGRMLAALAGLSAMLQLINLLENAGTIFAHGGFRDILHFIVLQLPTIVSEMLPLAILIGALLTFRRLAADLEVTTLRGAGMSLWQMVGALMPVCLVLCVVQFGLQNEVAPRADRAFANWWAATIPPPANNPPPRLWLRGGSDVAAVDSVSTDGRTLHGVMVLERDAAGEISLRMDAPIARYGAAGWVLEQVRVTRPDATRVQDVATAPWPQGPVPANMQELAWPTASITLGRIVAVLHGRWAGSQGPNYYLTALHAAVASLLSPVIMLLLAAPVLLAPPRSEGNTRATAMGLVLGLGYATSAGLLSAFGQSGTLPPWLAGWMAAVFFFIFACLRLSQADDSEA</sequence>
<dbReference type="Pfam" id="PF03739">
    <property type="entry name" value="LptF_LptG"/>
    <property type="match status" value="1"/>
</dbReference>
<evidence type="ECO:0000256" key="2">
    <source>
        <dbReference type="ARBA" id="ARBA00022475"/>
    </source>
</evidence>
<evidence type="ECO:0000313" key="8">
    <source>
        <dbReference type="Proteomes" id="UP000708298"/>
    </source>
</evidence>